<reference evidence="1" key="2">
    <citation type="submission" date="2020-09" db="EMBL/GenBank/DDBJ databases">
        <authorList>
            <person name="Sun Q."/>
            <person name="Zhou Y."/>
        </authorList>
    </citation>
    <scope>NUCLEOTIDE SEQUENCE</scope>
    <source>
        <strain evidence="1">CGMCC 1.12426</strain>
    </source>
</reference>
<gene>
    <name evidence="1" type="ORF">GCM10011316_04880</name>
</gene>
<evidence type="ECO:0000313" key="2">
    <source>
        <dbReference type="Proteomes" id="UP000605148"/>
    </source>
</evidence>
<protein>
    <submittedName>
        <fullName evidence="1">Uncharacterized protein</fullName>
    </submittedName>
</protein>
<proteinExistence type="predicted"/>
<dbReference type="EMBL" id="BMFA01000001">
    <property type="protein sequence ID" value="GGB35774.1"/>
    <property type="molecule type" value="Genomic_DNA"/>
</dbReference>
<reference evidence="1" key="1">
    <citation type="journal article" date="2014" name="Int. J. Syst. Evol. Microbiol.">
        <title>Complete genome sequence of Corynebacterium casei LMG S-19264T (=DSM 44701T), isolated from a smear-ripened cheese.</title>
        <authorList>
            <consortium name="US DOE Joint Genome Institute (JGI-PGF)"/>
            <person name="Walter F."/>
            <person name="Albersmeier A."/>
            <person name="Kalinowski J."/>
            <person name="Ruckert C."/>
        </authorList>
    </citation>
    <scope>NUCLEOTIDE SEQUENCE</scope>
    <source>
        <strain evidence="1">CGMCC 1.12426</strain>
    </source>
</reference>
<accession>A0A916WUS5</accession>
<dbReference type="AlphaFoldDB" id="A0A916WUS5"/>
<organism evidence="1 2">
    <name type="scientific">Roseibium aquae</name>
    <dbReference type="NCBI Taxonomy" id="1323746"/>
    <lineage>
        <taxon>Bacteria</taxon>
        <taxon>Pseudomonadati</taxon>
        <taxon>Pseudomonadota</taxon>
        <taxon>Alphaproteobacteria</taxon>
        <taxon>Hyphomicrobiales</taxon>
        <taxon>Stappiaceae</taxon>
        <taxon>Roseibium</taxon>
    </lineage>
</organism>
<evidence type="ECO:0000313" key="1">
    <source>
        <dbReference type="EMBL" id="GGB35774.1"/>
    </source>
</evidence>
<comment type="caution">
    <text evidence="1">The sequence shown here is derived from an EMBL/GenBank/DDBJ whole genome shotgun (WGS) entry which is preliminary data.</text>
</comment>
<dbReference type="Proteomes" id="UP000605148">
    <property type="component" value="Unassembled WGS sequence"/>
</dbReference>
<sequence length="87" mass="9478">MRTASKQTRTTEIAPGLYANVDHIVLDGMDRQGVDYVAEVVWLSDAEGNRKGSFYCSCTSGDCSKSAYCDTGIEVNCDCIRCTFSCS</sequence>
<dbReference type="RefSeq" id="WP_150494076.1">
    <property type="nucleotide sequence ID" value="NZ_BMFA01000001.1"/>
</dbReference>
<name>A0A916WUS5_9HYPH</name>
<keyword evidence="2" id="KW-1185">Reference proteome</keyword>